<evidence type="ECO:0000313" key="3">
    <source>
        <dbReference type="Proteomes" id="UP000623467"/>
    </source>
</evidence>
<comment type="caution">
    <text evidence="2">The sequence shown here is derived from an EMBL/GenBank/DDBJ whole genome shotgun (WGS) entry which is preliminary data.</text>
</comment>
<accession>A0A8H6XYU1</accession>
<keyword evidence="3" id="KW-1185">Reference proteome</keyword>
<name>A0A8H6XYU1_9AGAR</name>
<feature type="compositionally biased region" description="Basic and acidic residues" evidence="1">
    <location>
        <begin position="32"/>
        <end position="47"/>
    </location>
</feature>
<feature type="compositionally biased region" description="Low complexity" evidence="1">
    <location>
        <begin position="124"/>
        <end position="139"/>
    </location>
</feature>
<dbReference type="PANTHER" id="PTHR46007">
    <property type="entry name" value="MEDIATOR OF RNA POLYMERASE II TRANSCRIPTION SUBUNIT 12"/>
    <property type="match status" value="1"/>
</dbReference>
<feature type="region of interest" description="Disordered" evidence="1">
    <location>
        <begin position="1"/>
        <end position="241"/>
    </location>
</feature>
<evidence type="ECO:0000313" key="2">
    <source>
        <dbReference type="EMBL" id="KAF7349607.1"/>
    </source>
</evidence>
<dbReference type="AlphaFoldDB" id="A0A8H6XYU1"/>
<feature type="compositionally biased region" description="Pro residues" evidence="1">
    <location>
        <begin position="113"/>
        <end position="123"/>
    </location>
</feature>
<feature type="compositionally biased region" description="Gly residues" evidence="1">
    <location>
        <begin position="597"/>
        <end position="606"/>
    </location>
</feature>
<proteinExistence type="predicted"/>
<organism evidence="2 3">
    <name type="scientific">Mycena sanguinolenta</name>
    <dbReference type="NCBI Taxonomy" id="230812"/>
    <lineage>
        <taxon>Eukaryota</taxon>
        <taxon>Fungi</taxon>
        <taxon>Dikarya</taxon>
        <taxon>Basidiomycota</taxon>
        <taxon>Agaricomycotina</taxon>
        <taxon>Agaricomycetes</taxon>
        <taxon>Agaricomycetidae</taxon>
        <taxon>Agaricales</taxon>
        <taxon>Marasmiineae</taxon>
        <taxon>Mycenaceae</taxon>
        <taxon>Mycena</taxon>
    </lineage>
</organism>
<dbReference type="GO" id="GO:0016592">
    <property type="term" value="C:mediator complex"/>
    <property type="evidence" value="ECO:0007669"/>
    <property type="project" value="TreeGrafter"/>
</dbReference>
<feature type="compositionally biased region" description="Basic residues" evidence="1">
    <location>
        <begin position="607"/>
        <end position="616"/>
    </location>
</feature>
<dbReference type="PANTHER" id="PTHR46007:SF8">
    <property type="entry name" value="C2H2-TYPE DOMAIN-CONTAINING PROTEIN"/>
    <property type="match status" value="1"/>
</dbReference>
<dbReference type="GO" id="GO:0003713">
    <property type="term" value="F:transcription coactivator activity"/>
    <property type="evidence" value="ECO:0007669"/>
    <property type="project" value="TreeGrafter"/>
</dbReference>
<feature type="compositionally biased region" description="Polar residues" evidence="1">
    <location>
        <begin position="50"/>
        <end position="60"/>
    </location>
</feature>
<dbReference type="OrthoDB" id="3043714at2759"/>
<feature type="compositionally biased region" description="Low complexity" evidence="1">
    <location>
        <begin position="151"/>
        <end position="218"/>
    </location>
</feature>
<dbReference type="GO" id="GO:0045944">
    <property type="term" value="P:positive regulation of transcription by RNA polymerase II"/>
    <property type="evidence" value="ECO:0007669"/>
    <property type="project" value="TreeGrafter"/>
</dbReference>
<reference evidence="2" key="1">
    <citation type="submission" date="2020-05" db="EMBL/GenBank/DDBJ databases">
        <title>Mycena genomes resolve the evolution of fungal bioluminescence.</title>
        <authorList>
            <person name="Tsai I.J."/>
        </authorList>
    </citation>
    <scope>NUCLEOTIDE SEQUENCE</scope>
    <source>
        <strain evidence="2">160909Yilan</strain>
    </source>
</reference>
<evidence type="ECO:0000256" key="1">
    <source>
        <dbReference type="SAM" id="MobiDB-lite"/>
    </source>
</evidence>
<dbReference type="EMBL" id="JACAZH010000015">
    <property type="protein sequence ID" value="KAF7349607.1"/>
    <property type="molecule type" value="Genomic_DNA"/>
</dbReference>
<protein>
    <submittedName>
        <fullName evidence="2">Uncharacterized protein</fullName>
    </submittedName>
</protein>
<dbReference type="Proteomes" id="UP000623467">
    <property type="component" value="Unassembled WGS sequence"/>
</dbReference>
<gene>
    <name evidence="2" type="ORF">MSAN_01686400</name>
</gene>
<sequence length="616" mass="67556">MEIVRLGYTHDEHCAPTNAENGQEPSTPTTKPPDDHPTPDPPRDRHPTSLADQANPQKVQVNRKYRRTSESSPQRPPRPESPQSSPQKRKTNLIIATSPPLSPHNSAVEDPRSPNPQHPPPSPSSSSEPASPTTMAPTPQQVVPMEVENDATPTQTPGPAAGSGAPPRAGGQQQRTNPPPGQQQQRQQQQMQQQQQHALQQQQQHALQQQQQQQQPRQQQPPPRQQQQQQQPPPQPPAIPTHIELMHHIPAGRGDNPHLRYYPAQPAPAVGPDGRPPYQRNNGTWPEAVFPTSRLFENVSQSVVDTVLANAAYFLAFIVYNGGQRVMSVYHNLLGDISQAIAGLATTAQVTLSRPQPVHVQEGNWGKKYMAPFVIFARFRDLAVKNRFLRQAVFAVNTNLAFIAVPIDPDVISWTVGIWKALASTADPHQLARELRAAIHLHMISCPAVIQKIAQITQGIVVGTELERAHAAADTIDVKYIHHERDPLFAVYIRPLTNDPKTLEELKALIRPRTFTYQLSSFTPKSPRRPPRGEHGAPPAPIDDDDEVPAPISPATHEWWGPPNQISQLKGGILTVSPAASTNGRGANHGSNNRGSTRGGRGNRGVRGGRGRSRGG</sequence>
<dbReference type="InterPro" id="IPR051647">
    <property type="entry name" value="Mediator_comp_sub12"/>
</dbReference>
<feature type="region of interest" description="Disordered" evidence="1">
    <location>
        <begin position="519"/>
        <end position="616"/>
    </location>
</feature>